<keyword evidence="1" id="KW-0805">Transcription regulation</keyword>
<dbReference type="AlphaFoldDB" id="A0A926F7L0"/>
<organism evidence="5 6">
    <name type="scientific">Jilunia laotingensis</name>
    <dbReference type="NCBI Taxonomy" id="2763675"/>
    <lineage>
        <taxon>Bacteria</taxon>
        <taxon>Pseudomonadati</taxon>
        <taxon>Bacteroidota</taxon>
        <taxon>Bacteroidia</taxon>
        <taxon>Bacteroidales</taxon>
        <taxon>Bacteroidaceae</taxon>
        <taxon>Jilunia</taxon>
    </lineage>
</organism>
<accession>A0A926F7L0</accession>
<dbReference type="Gene3D" id="1.10.10.60">
    <property type="entry name" value="Homeodomain-like"/>
    <property type="match status" value="1"/>
</dbReference>
<evidence type="ECO:0000313" key="5">
    <source>
        <dbReference type="EMBL" id="MBC8594317.1"/>
    </source>
</evidence>
<reference evidence="5" key="1">
    <citation type="submission" date="2020-08" db="EMBL/GenBank/DDBJ databases">
        <title>Genome public.</title>
        <authorList>
            <person name="Liu C."/>
            <person name="Sun Q."/>
        </authorList>
    </citation>
    <scope>NUCLEOTIDE SEQUENCE</scope>
    <source>
        <strain evidence="5">N12</strain>
    </source>
</reference>
<keyword evidence="6" id="KW-1185">Reference proteome</keyword>
<dbReference type="SUPFAM" id="SSF46689">
    <property type="entry name" value="Homeodomain-like"/>
    <property type="match status" value="1"/>
</dbReference>
<comment type="caution">
    <text evidence="5">The sequence shown here is derived from an EMBL/GenBank/DDBJ whole genome shotgun (WGS) entry which is preliminary data.</text>
</comment>
<dbReference type="RefSeq" id="WP_262435413.1">
    <property type="nucleotide sequence ID" value="NZ_JACRTF010000001.1"/>
</dbReference>
<dbReference type="Proteomes" id="UP000651085">
    <property type="component" value="Unassembled WGS sequence"/>
</dbReference>
<dbReference type="InterPro" id="IPR018060">
    <property type="entry name" value="HTH_AraC"/>
</dbReference>
<dbReference type="PROSITE" id="PS01124">
    <property type="entry name" value="HTH_ARAC_FAMILY_2"/>
    <property type="match status" value="1"/>
</dbReference>
<dbReference type="GO" id="GO:0043565">
    <property type="term" value="F:sequence-specific DNA binding"/>
    <property type="evidence" value="ECO:0007669"/>
    <property type="project" value="InterPro"/>
</dbReference>
<dbReference type="EMBL" id="JACRTF010000001">
    <property type="protein sequence ID" value="MBC8594317.1"/>
    <property type="molecule type" value="Genomic_DNA"/>
</dbReference>
<sequence length="296" mass="34541">MENDIIPQIDISCVQELKLREIDFIDNDFAIFDDASEIPMYDSYPNRINAAILAVCLKGHAKVAINLKEYDLETSSLLMTLPDQIIQNIGASDDYSGIFIAVSPQFIDRTFTQMKELLSFMFYIKEHPCVPLNESELNCMIEYHSFLWKKVKMKDNIYRREIAKGILSAMFYDIHNFCRKHMPMEGYHPKTRKEELFEKFMHEVSSSYRMERSVTFYANKLCLTPKHLSGVVKEVSGKTAGEWIDDFVILEARALLKSSEMSVQEIAEYLHFANQSFFGKYFKHYVGMSPKEYRRS</sequence>
<evidence type="ECO:0000256" key="1">
    <source>
        <dbReference type="ARBA" id="ARBA00023015"/>
    </source>
</evidence>
<proteinExistence type="predicted"/>
<dbReference type="SMART" id="SM00342">
    <property type="entry name" value="HTH_ARAC"/>
    <property type="match status" value="1"/>
</dbReference>
<dbReference type="GO" id="GO:0003700">
    <property type="term" value="F:DNA-binding transcription factor activity"/>
    <property type="evidence" value="ECO:0007669"/>
    <property type="project" value="InterPro"/>
</dbReference>
<evidence type="ECO:0000256" key="2">
    <source>
        <dbReference type="ARBA" id="ARBA00023125"/>
    </source>
</evidence>
<feature type="domain" description="HTH araC/xylS-type" evidence="4">
    <location>
        <begin position="198"/>
        <end position="296"/>
    </location>
</feature>
<keyword evidence="3" id="KW-0804">Transcription</keyword>
<dbReference type="Pfam" id="PF12833">
    <property type="entry name" value="HTH_18"/>
    <property type="match status" value="1"/>
</dbReference>
<evidence type="ECO:0000313" key="6">
    <source>
        <dbReference type="Proteomes" id="UP000651085"/>
    </source>
</evidence>
<dbReference type="InterPro" id="IPR009057">
    <property type="entry name" value="Homeodomain-like_sf"/>
</dbReference>
<protein>
    <submittedName>
        <fullName evidence="5">AraC family transcriptional regulator</fullName>
    </submittedName>
</protein>
<name>A0A926F7L0_9BACT</name>
<evidence type="ECO:0000259" key="4">
    <source>
        <dbReference type="PROSITE" id="PS01124"/>
    </source>
</evidence>
<dbReference type="PANTHER" id="PTHR43280:SF32">
    <property type="entry name" value="TRANSCRIPTIONAL REGULATORY PROTEIN"/>
    <property type="match status" value="1"/>
</dbReference>
<gene>
    <name evidence="5" type="ORF">H8744_13895</name>
</gene>
<dbReference type="PANTHER" id="PTHR43280">
    <property type="entry name" value="ARAC-FAMILY TRANSCRIPTIONAL REGULATOR"/>
    <property type="match status" value="1"/>
</dbReference>
<keyword evidence="2" id="KW-0238">DNA-binding</keyword>
<evidence type="ECO:0000256" key="3">
    <source>
        <dbReference type="ARBA" id="ARBA00023163"/>
    </source>
</evidence>